<feature type="transmembrane region" description="Helical" evidence="13">
    <location>
        <begin position="126"/>
        <end position="146"/>
    </location>
</feature>
<keyword evidence="6" id="KW-0050">Antiport</keyword>
<evidence type="ECO:0000256" key="2">
    <source>
        <dbReference type="ARBA" id="ARBA00004651"/>
    </source>
</evidence>
<keyword evidence="9 13" id="KW-1133">Transmembrane helix</keyword>
<keyword evidence="10" id="KW-0406">Ion transport</keyword>
<keyword evidence="11 13" id="KW-0472">Membrane</keyword>
<feature type="transmembrane region" description="Helical" evidence="13">
    <location>
        <begin position="12"/>
        <end position="35"/>
    </location>
</feature>
<keyword evidence="15" id="KW-1185">Reference proteome</keyword>
<feature type="transmembrane region" description="Helical" evidence="13">
    <location>
        <begin position="85"/>
        <end position="106"/>
    </location>
</feature>
<feature type="transmembrane region" description="Helical" evidence="13">
    <location>
        <begin position="315"/>
        <end position="340"/>
    </location>
</feature>
<evidence type="ECO:0000256" key="3">
    <source>
        <dbReference type="ARBA" id="ARBA00010199"/>
    </source>
</evidence>
<comment type="similarity">
    <text evidence="3">Belongs to the multi antimicrobial extrusion (MATE) (TC 2.A.66.1) family.</text>
</comment>
<keyword evidence="7" id="KW-1003">Cell membrane</keyword>
<evidence type="ECO:0000256" key="9">
    <source>
        <dbReference type="ARBA" id="ARBA00022989"/>
    </source>
</evidence>
<dbReference type="InterPro" id="IPR050222">
    <property type="entry name" value="MATE_MdtK"/>
</dbReference>
<dbReference type="EMBL" id="JBBMFA010000066">
    <property type="protein sequence ID" value="MEQ2519739.1"/>
    <property type="molecule type" value="Genomic_DNA"/>
</dbReference>
<reference evidence="14 15" key="1">
    <citation type="submission" date="2024-03" db="EMBL/GenBank/DDBJ databases">
        <title>Human intestinal bacterial collection.</title>
        <authorList>
            <person name="Pauvert C."/>
            <person name="Hitch T.C.A."/>
            <person name="Clavel T."/>
        </authorList>
    </citation>
    <scope>NUCLEOTIDE SEQUENCE [LARGE SCALE GENOMIC DNA]</scope>
    <source>
        <strain evidence="14 15">CLA-JM-H11</strain>
    </source>
</reference>
<protein>
    <recommendedName>
        <fullName evidence="4">Probable multidrug resistance protein NorM</fullName>
    </recommendedName>
    <alternativeName>
        <fullName evidence="12">Multidrug-efflux transporter</fullName>
    </alternativeName>
</protein>
<comment type="subcellular location">
    <subcellularLocation>
        <location evidence="2">Cell membrane</location>
        <topology evidence="2">Multi-pass membrane protein</topology>
    </subcellularLocation>
</comment>
<evidence type="ECO:0000256" key="5">
    <source>
        <dbReference type="ARBA" id="ARBA00022448"/>
    </source>
</evidence>
<evidence type="ECO:0000256" key="7">
    <source>
        <dbReference type="ARBA" id="ARBA00022475"/>
    </source>
</evidence>
<proteinExistence type="inferred from homology"/>
<comment type="function">
    <text evidence="1">Multidrug efflux pump.</text>
</comment>
<dbReference type="PANTHER" id="PTHR43298:SF2">
    <property type="entry name" value="FMN_FAD EXPORTER YEEO-RELATED"/>
    <property type="match status" value="1"/>
</dbReference>
<evidence type="ECO:0000256" key="4">
    <source>
        <dbReference type="ARBA" id="ARBA00020268"/>
    </source>
</evidence>
<evidence type="ECO:0000256" key="12">
    <source>
        <dbReference type="ARBA" id="ARBA00031636"/>
    </source>
</evidence>
<evidence type="ECO:0000256" key="1">
    <source>
        <dbReference type="ARBA" id="ARBA00003408"/>
    </source>
</evidence>
<evidence type="ECO:0000256" key="8">
    <source>
        <dbReference type="ARBA" id="ARBA00022692"/>
    </source>
</evidence>
<dbReference type="RefSeq" id="WP_349215173.1">
    <property type="nucleotide sequence ID" value="NZ_JBBMFA010000066.1"/>
</dbReference>
<evidence type="ECO:0000313" key="15">
    <source>
        <dbReference type="Proteomes" id="UP001477672"/>
    </source>
</evidence>
<evidence type="ECO:0000256" key="10">
    <source>
        <dbReference type="ARBA" id="ARBA00023065"/>
    </source>
</evidence>
<dbReference type="CDD" id="cd13137">
    <property type="entry name" value="MATE_NorM_like"/>
    <property type="match status" value="1"/>
</dbReference>
<feature type="transmembrane region" description="Helical" evidence="13">
    <location>
        <begin position="185"/>
        <end position="208"/>
    </location>
</feature>
<evidence type="ECO:0000256" key="11">
    <source>
        <dbReference type="ARBA" id="ARBA00023136"/>
    </source>
</evidence>
<feature type="transmembrane region" description="Helical" evidence="13">
    <location>
        <begin position="408"/>
        <end position="429"/>
    </location>
</feature>
<evidence type="ECO:0000256" key="13">
    <source>
        <dbReference type="SAM" id="Phobius"/>
    </source>
</evidence>
<dbReference type="PANTHER" id="PTHR43298">
    <property type="entry name" value="MULTIDRUG RESISTANCE PROTEIN NORM-RELATED"/>
    <property type="match status" value="1"/>
</dbReference>
<keyword evidence="8 13" id="KW-0812">Transmembrane</keyword>
<keyword evidence="5" id="KW-0813">Transport</keyword>
<dbReference type="PIRSF" id="PIRSF006603">
    <property type="entry name" value="DinF"/>
    <property type="match status" value="1"/>
</dbReference>
<comment type="caution">
    <text evidence="14">The sequence shown here is derived from an EMBL/GenBank/DDBJ whole genome shotgun (WGS) entry which is preliminary data.</text>
</comment>
<dbReference type="InterPro" id="IPR002528">
    <property type="entry name" value="MATE_fam"/>
</dbReference>
<dbReference type="Proteomes" id="UP001477672">
    <property type="component" value="Unassembled WGS sequence"/>
</dbReference>
<evidence type="ECO:0000256" key="6">
    <source>
        <dbReference type="ARBA" id="ARBA00022449"/>
    </source>
</evidence>
<dbReference type="NCBIfam" id="TIGR00797">
    <property type="entry name" value="matE"/>
    <property type="match status" value="1"/>
</dbReference>
<sequence length="443" mass="46849">MLFTRRELNRLVWPLIGEQILAVTVGMADTVMVAYCGEAAMSGVALSDSISFLLLQVFAALCTGGAVVVSQHLGRGDADSAGRAAGHLVWITGGVAVVMAAAGLWFREPLLRGLFGGVEEEVMRQALAYFTIISFSFPFLGIYNAGAALLRSIGATGVSLWVAVLMNGINVAGNAWLIYGRGMGAAGAAVASLVARAVAAVVIFAFLWHRHTPFSLRTGLACRPQARTVAAILRIGVPSGIENGMFQIGKLLVQRLVAGFGTVAIAANAAAGNIACIATIPGSAISLALLSVVGRCMGARRPDEAALDTKRLLKAAFLSMAVLNAAVWLCLDPVVGLYNLSGPTQAATVQLMHWHCVFAALLWTPSFCLPSALRGAGDVAFTMKVSIASMWVFRIGGSYVLAQGFGLGVLGVWMAIFLDWGFRALLFFLRFRQGAWRTRDVLR</sequence>
<gene>
    <name evidence="14" type="ORF">WMO24_04735</name>
</gene>
<evidence type="ECO:0000313" key="14">
    <source>
        <dbReference type="EMBL" id="MEQ2519739.1"/>
    </source>
</evidence>
<feature type="transmembrane region" description="Helical" evidence="13">
    <location>
        <begin position="352"/>
        <end position="373"/>
    </location>
</feature>
<feature type="transmembrane region" description="Helical" evidence="13">
    <location>
        <begin position="385"/>
        <end position="402"/>
    </location>
</feature>
<dbReference type="InterPro" id="IPR048279">
    <property type="entry name" value="MdtK-like"/>
</dbReference>
<feature type="transmembrane region" description="Helical" evidence="13">
    <location>
        <begin position="158"/>
        <end position="179"/>
    </location>
</feature>
<feature type="transmembrane region" description="Helical" evidence="13">
    <location>
        <begin position="277"/>
        <end position="294"/>
    </location>
</feature>
<dbReference type="Pfam" id="PF01554">
    <property type="entry name" value="MatE"/>
    <property type="match status" value="2"/>
</dbReference>
<accession>A0ABV1GD39</accession>
<name>A0ABV1GD39_9FIRM</name>
<feature type="transmembrane region" description="Helical" evidence="13">
    <location>
        <begin position="50"/>
        <end position="73"/>
    </location>
</feature>
<organism evidence="14 15">
    <name type="scientific">Ruthenibacterium intestinale</name>
    <dbReference type="NCBI Taxonomy" id="3133163"/>
    <lineage>
        <taxon>Bacteria</taxon>
        <taxon>Bacillati</taxon>
        <taxon>Bacillota</taxon>
        <taxon>Clostridia</taxon>
        <taxon>Eubacteriales</taxon>
        <taxon>Oscillospiraceae</taxon>
        <taxon>Ruthenibacterium</taxon>
    </lineage>
</organism>